<evidence type="ECO:0000256" key="6">
    <source>
        <dbReference type="ARBA" id="ARBA00022989"/>
    </source>
</evidence>
<comment type="subcellular location">
    <subcellularLocation>
        <location evidence="1">Cell membrane</location>
        <topology evidence="1">Multi-pass membrane protein</topology>
    </subcellularLocation>
</comment>
<proteinExistence type="predicted"/>
<evidence type="ECO:0000256" key="3">
    <source>
        <dbReference type="ARBA" id="ARBA00022692"/>
    </source>
</evidence>
<keyword evidence="3 8" id="KW-0812">Transmembrane</keyword>
<keyword evidence="6 8" id="KW-1133">Transmembrane helix</keyword>
<evidence type="ECO:0000256" key="7">
    <source>
        <dbReference type="ARBA" id="ARBA00023136"/>
    </source>
</evidence>
<dbReference type="GO" id="GO:0034204">
    <property type="term" value="P:lipid translocation"/>
    <property type="evidence" value="ECO:0007669"/>
    <property type="project" value="TreeGrafter"/>
</dbReference>
<keyword evidence="10" id="KW-1185">Reference proteome</keyword>
<feature type="transmembrane region" description="Helical" evidence="8">
    <location>
        <begin position="42"/>
        <end position="61"/>
    </location>
</feature>
<dbReference type="GO" id="GO:0008360">
    <property type="term" value="P:regulation of cell shape"/>
    <property type="evidence" value="ECO:0007669"/>
    <property type="project" value="UniProtKB-KW"/>
</dbReference>
<feature type="transmembrane region" description="Helical" evidence="8">
    <location>
        <begin position="81"/>
        <end position="105"/>
    </location>
</feature>
<dbReference type="PANTHER" id="PTHR47019:SF1">
    <property type="entry name" value="LIPID II FLIPPASE MURJ"/>
    <property type="match status" value="1"/>
</dbReference>
<evidence type="ECO:0000313" key="10">
    <source>
        <dbReference type="Proteomes" id="UP000184363"/>
    </source>
</evidence>
<dbReference type="AlphaFoldDB" id="A0A1M6VGF4"/>
<feature type="transmembrane region" description="Helical" evidence="8">
    <location>
        <begin position="146"/>
        <end position="168"/>
    </location>
</feature>
<dbReference type="GO" id="GO:0015648">
    <property type="term" value="F:lipid-linked peptidoglycan transporter activity"/>
    <property type="evidence" value="ECO:0007669"/>
    <property type="project" value="TreeGrafter"/>
</dbReference>
<feature type="transmembrane region" description="Helical" evidence="8">
    <location>
        <begin position="408"/>
        <end position="430"/>
    </location>
</feature>
<dbReference type="PANTHER" id="PTHR47019">
    <property type="entry name" value="LIPID II FLIPPASE MURJ"/>
    <property type="match status" value="1"/>
</dbReference>
<evidence type="ECO:0000256" key="2">
    <source>
        <dbReference type="ARBA" id="ARBA00022475"/>
    </source>
</evidence>
<keyword evidence="5" id="KW-0573">Peptidoglycan synthesis</keyword>
<dbReference type="Proteomes" id="UP000184363">
    <property type="component" value="Unassembled WGS sequence"/>
</dbReference>
<dbReference type="InterPro" id="IPR004268">
    <property type="entry name" value="MurJ"/>
</dbReference>
<keyword evidence="7 8" id="KW-0472">Membrane</keyword>
<organism evidence="9 10">
    <name type="scientific">Pseudonocardia thermophila</name>
    <dbReference type="NCBI Taxonomy" id="1848"/>
    <lineage>
        <taxon>Bacteria</taxon>
        <taxon>Bacillati</taxon>
        <taxon>Actinomycetota</taxon>
        <taxon>Actinomycetes</taxon>
        <taxon>Pseudonocardiales</taxon>
        <taxon>Pseudonocardiaceae</taxon>
        <taxon>Pseudonocardia</taxon>
    </lineage>
</organism>
<evidence type="ECO:0000256" key="4">
    <source>
        <dbReference type="ARBA" id="ARBA00022960"/>
    </source>
</evidence>
<dbReference type="Pfam" id="PF03023">
    <property type="entry name" value="MurJ"/>
    <property type="match status" value="1"/>
</dbReference>
<reference evidence="9 10" key="1">
    <citation type="submission" date="2016-11" db="EMBL/GenBank/DDBJ databases">
        <authorList>
            <person name="Jaros S."/>
            <person name="Januszkiewicz K."/>
            <person name="Wedrychowicz H."/>
        </authorList>
    </citation>
    <scope>NUCLEOTIDE SEQUENCE [LARGE SCALE GENOMIC DNA]</scope>
    <source>
        <strain evidence="9 10">DSM 43832</strain>
    </source>
</reference>
<feature type="transmembrane region" description="Helical" evidence="8">
    <location>
        <begin position="224"/>
        <end position="246"/>
    </location>
</feature>
<dbReference type="STRING" id="1848.SAMN05443637_112108"/>
<feature type="transmembrane region" description="Helical" evidence="8">
    <location>
        <begin position="380"/>
        <end position="402"/>
    </location>
</feature>
<dbReference type="GO" id="GO:0009252">
    <property type="term" value="P:peptidoglycan biosynthetic process"/>
    <property type="evidence" value="ECO:0007669"/>
    <property type="project" value="UniProtKB-KW"/>
</dbReference>
<name>A0A1M6VGF4_PSETH</name>
<protein>
    <submittedName>
        <fullName evidence="9">Putative peptidoglycan lipid II flippase</fullName>
    </submittedName>
</protein>
<keyword evidence="4" id="KW-0133">Cell shape</keyword>
<feature type="transmembrane region" description="Helical" evidence="8">
    <location>
        <begin position="266"/>
        <end position="286"/>
    </location>
</feature>
<evidence type="ECO:0000313" key="9">
    <source>
        <dbReference type="EMBL" id="SHK80539.1"/>
    </source>
</evidence>
<accession>A0A1M6VGF4</accession>
<feature type="transmembrane region" description="Helical" evidence="8">
    <location>
        <begin position="313"/>
        <end position="335"/>
    </location>
</feature>
<dbReference type="NCBIfam" id="TIGR01695">
    <property type="entry name" value="murJ_mviN"/>
    <property type="match status" value="1"/>
</dbReference>
<feature type="transmembrane region" description="Helical" evidence="8">
    <location>
        <begin position="184"/>
        <end position="203"/>
    </location>
</feature>
<evidence type="ECO:0000256" key="8">
    <source>
        <dbReference type="SAM" id="Phobius"/>
    </source>
</evidence>
<dbReference type="CDD" id="cd13123">
    <property type="entry name" value="MATE_MurJ_like"/>
    <property type="match status" value="1"/>
</dbReference>
<dbReference type="EMBL" id="FRAP01000012">
    <property type="protein sequence ID" value="SHK80539.1"/>
    <property type="molecule type" value="Genomic_DNA"/>
</dbReference>
<keyword evidence="2" id="KW-1003">Cell membrane</keyword>
<sequence length="530" mass="55779">MMAIANLVSRITGFLRQIALFAVLGATVLNDAYTVSNTLPNIVYEFLIGGVLSSVMIPLLVRAQTEDPDGGERYTRRLFTLAGAALLVATALSMAAAPLLTSLYISSDGNRELATAFAYLLLPQIVFYGLGALMGALLNTKGSFGAFAWAPVLNNIVVLVVLAVYVAVPGEISLDPVRMGDAKLLVLGIGTTLGIVAQTLVLLPAMRRIGFRYRPVWGWDSRMTATGGLALWAIAYVLIGAIGLNVTTQVATAADGGAYVVYANSWLLLQVPYGVLGVSLLTALMPRMSRAAAEGRTGDVVDDLSLGSRLSTVFLLPLAAFFTAFGPAIGVALFGWRSSGVEGAAQIGLALACSAFGLVPYAITLLQLRVFYALTDGRIPALIQLVTVLVKVPLLLICPLLLPPKDVVLGLVAANAVSFIAGALVGQVLLRRRLGSVRAREVLNTLWRTLVAAALAALAARGVVALLGPMSGLAPLARAWIQVVVGALLWLPLTVVGLRLLRVAELDPVVRRLAGLAARFDPRRGGDRGR</sequence>
<dbReference type="GO" id="GO:0005886">
    <property type="term" value="C:plasma membrane"/>
    <property type="evidence" value="ECO:0007669"/>
    <property type="project" value="UniProtKB-SubCell"/>
</dbReference>
<feature type="transmembrane region" description="Helical" evidence="8">
    <location>
        <begin position="347"/>
        <end position="368"/>
    </location>
</feature>
<gene>
    <name evidence="9" type="ORF">SAMN05443637_112108</name>
</gene>
<evidence type="ECO:0000256" key="5">
    <source>
        <dbReference type="ARBA" id="ARBA00022984"/>
    </source>
</evidence>
<evidence type="ECO:0000256" key="1">
    <source>
        <dbReference type="ARBA" id="ARBA00004651"/>
    </source>
</evidence>
<dbReference type="InterPro" id="IPR051050">
    <property type="entry name" value="Lipid_II_flippase_MurJ/MviN"/>
</dbReference>
<feature type="transmembrane region" description="Helical" evidence="8">
    <location>
        <begin position="479"/>
        <end position="501"/>
    </location>
</feature>
<dbReference type="PRINTS" id="PR01806">
    <property type="entry name" value="VIRFACTRMVIN"/>
</dbReference>
<feature type="transmembrane region" description="Helical" evidence="8">
    <location>
        <begin position="442"/>
        <end position="467"/>
    </location>
</feature>
<feature type="transmembrane region" description="Helical" evidence="8">
    <location>
        <begin position="117"/>
        <end position="139"/>
    </location>
</feature>